<reference evidence="1 2" key="1">
    <citation type="submission" date="2022-03" db="EMBL/GenBank/DDBJ databases">
        <title>Complete genome analysis of Roseomonas KG 17.1 : a prolific producer of plant growth promoters.</title>
        <authorList>
            <person name="Saadouli I."/>
            <person name="Najjari A."/>
            <person name="Mosbah A."/>
            <person name="Ouzari H.I."/>
        </authorList>
    </citation>
    <scope>NUCLEOTIDE SEQUENCE [LARGE SCALE GENOMIC DNA]</scope>
    <source>
        <strain evidence="1 2">KG17-1</strain>
    </source>
</reference>
<comment type="caution">
    <text evidence="1">The sequence shown here is derived from an EMBL/GenBank/DDBJ whole genome shotgun (WGS) entry which is preliminary data.</text>
</comment>
<gene>
    <name evidence="1" type="ORF">MON41_26050</name>
</gene>
<evidence type="ECO:0000313" key="2">
    <source>
        <dbReference type="Proteomes" id="UP001201985"/>
    </source>
</evidence>
<dbReference type="EMBL" id="JALBUU010000125">
    <property type="protein sequence ID" value="MCI0757099.1"/>
    <property type="molecule type" value="Genomic_DNA"/>
</dbReference>
<dbReference type="RefSeq" id="WP_120009497.1">
    <property type="nucleotide sequence ID" value="NZ_JALBUU010000125.1"/>
</dbReference>
<protein>
    <submittedName>
        <fullName evidence="1">Uncharacterized protein</fullName>
    </submittedName>
</protein>
<evidence type="ECO:0000313" key="1">
    <source>
        <dbReference type="EMBL" id="MCI0757099.1"/>
    </source>
</evidence>
<accession>A0ABS9WCQ8</accession>
<dbReference type="Proteomes" id="UP001201985">
    <property type="component" value="Unassembled WGS sequence"/>
</dbReference>
<keyword evidence="2" id="KW-1185">Reference proteome</keyword>
<organism evidence="1 2">
    <name type="scientific">Teichococcus vastitatis</name>
    <dbReference type="NCBI Taxonomy" id="2307076"/>
    <lineage>
        <taxon>Bacteria</taxon>
        <taxon>Pseudomonadati</taxon>
        <taxon>Pseudomonadota</taxon>
        <taxon>Alphaproteobacteria</taxon>
        <taxon>Acetobacterales</taxon>
        <taxon>Roseomonadaceae</taxon>
        <taxon>Roseomonas</taxon>
    </lineage>
</organism>
<name>A0ABS9WCQ8_9PROT</name>
<proteinExistence type="predicted"/>
<sequence>MHRPQAGAAVCGPRSSFAGALCLTWRLTRFTRAAANVAGTILLAIPADLTRALGGILVASRWPAGRFGPTPAEAPFRGCLSQNT</sequence>